<sequence>MDELENKKLEALVNKMMEDAPLDSPSVDFTQNVMQKIVAEAHNEVFQYKPIVSGKVLSFIFIAFTALLIYLGSQVGLDSGQGWFKDLHVETWFQANWDWMGHYNSSKVMVYGFLFLGLMFFAQVPWLKKQLNKTAF</sequence>
<reference evidence="2 3" key="1">
    <citation type="submission" date="2018-08" db="EMBL/GenBank/DDBJ databases">
        <title>Proposal of Muricauda 72 sp.nov. and Muricauda NH166 sp.nov., isolated from seawater.</title>
        <authorList>
            <person name="Cheng H."/>
            <person name="Wu Y.-H."/>
            <person name="Guo L.-L."/>
            <person name="Xu X.-W."/>
        </authorList>
    </citation>
    <scope>NUCLEOTIDE SEQUENCE [LARGE SCALE GENOMIC DNA]</scope>
    <source>
        <strain evidence="2 3">KCTC 22173</strain>
    </source>
</reference>
<protein>
    <submittedName>
        <fullName evidence="2">Uncharacterized protein</fullName>
    </submittedName>
</protein>
<keyword evidence="1" id="KW-1133">Transmembrane helix</keyword>
<evidence type="ECO:0000313" key="3">
    <source>
        <dbReference type="Proteomes" id="UP000266067"/>
    </source>
</evidence>
<dbReference type="Proteomes" id="UP000266067">
    <property type="component" value="Unassembled WGS sequence"/>
</dbReference>
<dbReference type="AlphaFoldDB" id="A0A3A1N9F6"/>
<feature type="transmembrane region" description="Helical" evidence="1">
    <location>
        <begin position="108"/>
        <end position="127"/>
    </location>
</feature>
<evidence type="ECO:0000256" key="1">
    <source>
        <dbReference type="SAM" id="Phobius"/>
    </source>
</evidence>
<feature type="transmembrane region" description="Helical" evidence="1">
    <location>
        <begin position="56"/>
        <end position="77"/>
    </location>
</feature>
<keyword evidence="3" id="KW-1185">Reference proteome</keyword>
<accession>A0A3A1N9F6</accession>
<evidence type="ECO:0000313" key="2">
    <source>
        <dbReference type="EMBL" id="RIV34201.1"/>
    </source>
</evidence>
<dbReference type="RefSeq" id="WP_119607802.1">
    <property type="nucleotide sequence ID" value="NZ_QXFH01000071.1"/>
</dbReference>
<organism evidence="2 3">
    <name type="scientific">Flagellimonas lutimaris</name>
    <dbReference type="NCBI Taxonomy" id="475082"/>
    <lineage>
        <taxon>Bacteria</taxon>
        <taxon>Pseudomonadati</taxon>
        <taxon>Bacteroidota</taxon>
        <taxon>Flavobacteriia</taxon>
        <taxon>Flavobacteriales</taxon>
        <taxon>Flavobacteriaceae</taxon>
        <taxon>Flagellimonas</taxon>
    </lineage>
</organism>
<dbReference type="OrthoDB" id="1442507at2"/>
<keyword evidence="1" id="KW-0812">Transmembrane</keyword>
<gene>
    <name evidence="2" type="ORF">D2V08_09220</name>
</gene>
<dbReference type="EMBL" id="QXFH01000071">
    <property type="protein sequence ID" value="RIV34201.1"/>
    <property type="molecule type" value="Genomic_DNA"/>
</dbReference>
<comment type="caution">
    <text evidence="2">The sequence shown here is derived from an EMBL/GenBank/DDBJ whole genome shotgun (WGS) entry which is preliminary data.</text>
</comment>
<name>A0A3A1N9F6_9FLAO</name>
<proteinExistence type="predicted"/>
<keyword evidence="1" id="KW-0472">Membrane</keyword>